<dbReference type="InterPro" id="IPR045079">
    <property type="entry name" value="Oxoprolinase-like"/>
</dbReference>
<dbReference type="PANTHER" id="PTHR11365">
    <property type="entry name" value="5-OXOPROLINASE RELATED"/>
    <property type="match status" value="1"/>
</dbReference>
<dbReference type="Pfam" id="PF01968">
    <property type="entry name" value="Hydantoinase_A"/>
    <property type="match status" value="1"/>
</dbReference>
<dbReference type="AlphaFoldDB" id="A0A6J5YZW0"/>
<reference evidence="4" key="1">
    <citation type="submission" date="2020-05" db="EMBL/GenBank/DDBJ databases">
        <authorList>
            <person name="Chiriac C."/>
            <person name="Salcher M."/>
            <person name="Ghai R."/>
            <person name="Kavagutti S V."/>
        </authorList>
    </citation>
    <scope>NUCLEOTIDE SEQUENCE</scope>
</reference>
<dbReference type="Pfam" id="PF05378">
    <property type="entry name" value="Hydant_A_N"/>
    <property type="match status" value="1"/>
</dbReference>
<dbReference type="SUPFAM" id="SSF53067">
    <property type="entry name" value="Actin-like ATPase domain"/>
    <property type="match status" value="1"/>
</dbReference>
<evidence type="ECO:0000259" key="1">
    <source>
        <dbReference type="Pfam" id="PF01968"/>
    </source>
</evidence>
<accession>A0A6J5YZW0</accession>
<dbReference type="GO" id="GO:0006749">
    <property type="term" value="P:glutathione metabolic process"/>
    <property type="evidence" value="ECO:0007669"/>
    <property type="project" value="TreeGrafter"/>
</dbReference>
<evidence type="ECO:0000259" key="2">
    <source>
        <dbReference type="Pfam" id="PF05378"/>
    </source>
</evidence>
<proteinExistence type="predicted"/>
<name>A0A6J5YZW0_9ZZZZ</name>
<dbReference type="Pfam" id="PF19278">
    <property type="entry name" value="Hydant_A_C"/>
    <property type="match status" value="1"/>
</dbReference>
<dbReference type="InterPro" id="IPR008040">
    <property type="entry name" value="Hydant_A_N"/>
</dbReference>
<evidence type="ECO:0000259" key="3">
    <source>
        <dbReference type="Pfam" id="PF19278"/>
    </source>
</evidence>
<organism evidence="4">
    <name type="scientific">freshwater metagenome</name>
    <dbReference type="NCBI Taxonomy" id="449393"/>
    <lineage>
        <taxon>unclassified sequences</taxon>
        <taxon>metagenomes</taxon>
        <taxon>ecological metagenomes</taxon>
    </lineage>
</organism>
<dbReference type="PANTHER" id="PTHR11365:SF23">
    <property type="entry name" value="HYPOTHETICAL 5-OXOPROLINASE (EUROFUNG)-RELATED"/>
    <property type="match status" value="1"/>
</dbReference>
<sequence length="697" mass="75307">MTSPNRTASNASLRIAVDIGGTFTDLAAFNENGDLLSFGKALSTHDDLVRGIQDTVDGAKVSFKDAFLFLHGSTIVINTLLERTGAETALLITQGFKDIYEIGRINRPDAYNLFFDKHKPLVPRSLRFEVPERLLVSGETHRTLDEEAVRTLGEKLRERGIAAVAILLLHSYKNPAHEKRVKEIIQEYLPNAFVSASHELTQEYREFERASTVAANAYVGPRVQSYLGNLEKHILDKDFPGDFYAVQSTGGLFPLADARRDCIRMLESGPAAGVVGTQAICAQIGLSNAIAFDMGGTTAKAGVILNGQPLTTGSALIGSYERALPIQIPMIDIFEVGTGGGSIAQVAEGSGLRVGPRSAGSFPGPVAYGRGGEEPTVTDANLLLGRLDPDNFLGGEMKLDLEAVKRAITTKLATPLGLDVVEAADGVLRIAATAMSYAVKGVTTERGLDAGAFTMVVYGGAGPLHASAIAREIGIRRVLIPFSPGHFSAYGMLFGDLRYDYVRSCFSALERMPFETLDALYAELEATGREAIDGSAVRPDQIKMSRFADMRYVGQEHAVTVELPDVIFAKRDREAIKHEFDEVHLQRYGTHAPAEPAEIVSVRVTAVGLMRKPPRQAISSGEETPSPSSLKRTKEVYFRGSGFIPTPVFDREKLLAGNRISGPALIEEHASTTVLWPADSLLVDQYGNLDITIGELA</sequence>
<gene>
    <name evidence="4" type="ORF">UFOPK3770_00472</name>
</gene>
<protein>
    <submittedName>
        <fullName evidence="4">Unannotated protein</fullName>
    </submittedName>
</protein>
<dbReference type="GO" id="GO:0005829">
    <property type="term" value="C:cytosol"/>
    <property type="evidence" value="ECO:0007669"/>
    <property type="project" value="TreeGrafter"/>
</dbReference>
<feature type="domain" description="Hydantoinase/oxoprolinase N-terminal" evidence="2">
    <location>
        <begin position="14"/>
        <end position="188"/>
    </location>
</feature>
<dbReference type="GO" id="GO:0017168">
    <property type="term" value="F:5-oxoprolinase (ATP-hydrolyzing) activity"/>
    <property type="evidence" value="ECO:0007669"/>
    <property type="project" value="TreeGrafter"/>
</dbReference>
<dbReference type="InterPro" id="IPR043129">
    <property type="entry name" value="ATPase_NBD"/>
</dbReference>
<feature type="domain" description="Hydantoinase A/oxoprolinase" evidence="1">
    <location>
        <begin position="209"/>
        <end position="500"/>
    </location>
</feature>
<feature type="domain" description="Acetophenone carboxylase-like C-terminal" evidence="3">
    <location>
        <begin position="515"/>
        <end position="686"/>
    </location>
</feature>
<dbReference type="InterPro" id="IPR049517">
    <property type="entry name" value="ACX-like_C"/>
</dbReference>
<dbReference type="EMBL" id="CAESAJ010000034">
    <property type="protein sequence ID" value="CAB4334668.1"/>
    <property type="molecule type" value="Genomic_DNA"/>
</dbReference>
<dbReference type="InterPro" id="IPR002821">
    <property type="entry name" value="Hydantoinase_A"/>
</dbReference>
<evidence type="ECO:0000313" key="4">
    <source>
        <dbReference type="EMBL" id="CAB4334668.1"/>
    </source>
</evidence>